<reference evidence="9 10" key="1">
    <citation type="submission" date="2015-04" db="EMBL/GenBank/DDBJ databases">
        <title>The draft genome sequence of Erythrobacter luteus KA37.</title>
        <authorList>
            <person name="Zhuang L."/>
            <person name="Liu Y."/>
            <person name="Shao Z."/>
        </authorList>
    </citation>
    <scope>NUCLEOTIDE SEQUENCE [LARGE SCALE GENOMIC DNA]</scope>
    <source>
        <strain evidence="9 10">KA37</strain>
    </source>
</reference>
<evidence type="ECO:0000256" key="7">
    <source>
        <dbReference type="ARBA" id="ARBA00023150"/>
    </source>
</evidence>
<keyword evidence="3" id="KW-0479">Metal-binding</keyword>
<evidence type="ECO:0000256" key="4">
    <source>
        <dbReference type="ARBA" id="ARBA00022741"/>
    </source>
</evidence>
<evidence type="ECO:0000256" key="3">
    <source>
        <dbReference type="ARBA" id="ARBA00022723"/>
    </source>
</evidence>
<dbReference type="InterPro" id="IPR029044">
    <property type="entry name" value="Nucleotide-diphossugar_trans"/>
</dbReference>
<keyword evidence="2 9" id="KW-0808">Transferase</keyword>
<dbReference type="Gene3D" id="3.90.550.10">
    <property type="entry name" value="Spore Coat Polysaccharide Biosynthesis Protein SpsA, Chain A"/>
    <property type="match status" value="1"/>
</dbReference>
<sequence length="176" mass="18151">MILGAVLAGGQSSRFGSDKALAELGGETLLERAVASLSRWCDRVVVVGREQAPAPTLPDWPAPGMGPLGGIAAALRHAEAEGFASVLTCGVDSARLPQDLPDLLSPAPAFLESQPVIGHWKNDAASCVSAILQSEGRHSMLAFARAARARAVKASTAPANINTPADLAELEQTHGI</sequence>
<evidence type="ECO:0000313" key="9">
    <source>
        <dbReference type="EMBL" id="KLE34575.1"/>
    </source>
</evidence>
<dbReference type="InterPro" id="IPR025877">
    <property type="entry name" value="MobA-like_NTP_Trfase"/>
</dbReference>
<dbReference type="RefSeq" id="WP_047004222.1">
    <property type="nucleotide sequence ID" value="NZ_LBHB01000002.1"/>
</dbReference>
<keyword evidence="1" id="KW-0963">Cytoplasm</keyword>
<name>A0A0G9MV34_9SPHN</name>
<comment type="caution">
    <text evidence="9">The sequence shown here is derived from an EMBL/GenBank/DDBJ whole genome shotgun (WGS) entry which is preliminary data.</text>
</comment>
<evidence type="ECO:0000256" key="1">
    <source>
        <dbReference type="ARBA" id="ARBA00022490"/>
    </source>
</evidence>
<dbReference type="PANTHER" id="PTHR19136:SF81">
    <property type="entry name" value="MOLYBDENUM COFACTOR GUANYLYLTRANSFERASE"/>
    <property type="match status" value="1"/>
</dbReference>
<dbReference type="GO" id="GO:0006777">
    <property type="term" value="P:Mo-molybdopterin cofactor biosynthetic process"/>
    <property type="evidence" value="ECO:0007669"/>
    <property type="project" value="UniProtKB-KW"/>
</dbReference>
<dbReference type="GO" id="GO:0016779">
    <property type="term" value="F:nucleotidyltransferase activity"/>
    <property type="evidence" value="ECO:0007669"/>
    <property type="project" value="UniProtKB-KW"/>
</dbReference>
<keyword evidence="6" id="KW-0342">GTP-binding</keyword>
<accession>A0A0G9MV34</accession>
<organism evidence="9 10">
    <name type="scientific">Aurantiacibacter luteus</name>
    <dbReference type="NCBI Taxonomy" id="1581420"/>
    <lineage>
        <taxon>Bacteria</taxon>
        <taxon>Pseudomonadati</taxon>
        <taxon>Pseudomonadota</taxon>
        <taxon>Alphaproteobacteria</taxon>
        <taxon>Sphingomonadales</taxon>
        <taxon>Erythrobacteraceae</taxon>
        <taxon>Aurantiacibacter</taxon>
    </lineage>
</organism>
<evidence type="ECO:0000313" key="10">
    <source>
        <dbReference type="Proteomes" id="UP000053464"/>
    </source>
</evidence>
<dbReference type="AlphaFoldDB" id="A0A0G9MV34"/>
<dbReference type="GO" id="GO:0005525">
    <property type="term" value="F:GTP binding"/>
    <property type="evidence" value="ECO:0007669"/>
    <property type="project" value="UniProtKB-KW"/>
</dbReference>
<dbReference type="InterPro" id="IPR013482">
    <property type="entry name" value="Molybde_CF_guanTrfase"/>
</dbReference>
<dbReference type="SUPFAM" id="SSF53448">
    <property type="entry name" value="Nucleotide-diphospho-sugar transferases"/>
    <property type="match status" value="1"/>
</dbReference>
<gene>
    <name evidence="9" type="ORF">AAW00_10245</name>
</gene>
<keyword evidence="10" id="KW-1185">Reference proteome</keyword>
<dbReference type="CDD" id="cd02503">
    <property type="entry name" value="MobA"/>
    <property type="match status" value="1"/>
</dbReference>
<evidence type="ECO:0000259" key="8">
    <source>
        <dbReference type="Pfam" id="PF12804"/>
    </source>
</evidence>
<feature type="domain" description="MobA-like NTP transferase" evidence="8">
    <location>
        <begin position="4"/>
        <end position="152"/>
    </location>
</feature>
<evidence type="ECO:0000256" key="5">
    <source>
        <dbReference type="ARBA" id="ARBA00022842"/>
    </source>
</evidence>
<dbReference type="PATRIC" id="fig|1581420.6.peg.2100"/>
<dbReference type="Proteomes" id="UP000053464">
    <property type="component" value="Unassembled WGS sequence"/>
</dbReference>
<evidence type="ECO:0000256" key="2">
    <source>
        <dbReference type="ARBA" id="ARBA00022679"/>
    </source>
</evidence>
<keyword evidence="9" id="KW-0548">Nucleotidyltransferase</keyword>
<evidence type="ECO:0000256" key="6">
    <source>
        <dbReference type="ARBA" id="ARBA00023134"/>
    </source>
</evidence>
<dbReference type="PANTHER" id="PTHR19136">
    <property type="entry name" value="MOLYBDENUM COFACTOR GUANYLYLTRANSFERASE"/>
    <property type="match status" value="1"/>
</dbReference>
<keyword evidence="4" id="KW-0547">Nucleotide-binding</keyword>
<protein>
    <submittedName>
        <fullName evidence="9">Molybdenum cofactor guanylyltransferase</fullName>
    </submittedName>
</protein>
<dbReference type="OrthoDB" id="9788394at2"/>
<dbReference type="STRING" id="1581420.AAW00_10245"/>
<dbReference type="EMBL" id="LBHB01000002">
    <property type="protein sequence ID" value="KLE34575.1"/>
    <property type="molecule type" value="Genomic_DNA"/>
</dbReference>
<proteinExistence type="predicted"/>
<dbReference type="GO" id="GO:0046872">
    <property type="term" value="F:metal ion binding"/>
    <property type="evidence" value="ECO:0007669"/>
    <property type="project" value="UniProtKB-KW"/>
</dbReference>
<keyword evidence="7" id="KW-0501">Molybdenum cofactor biosynthesis</keyword>
<keyword evidence="5" id="KW-0460">Magnesium</keyword>
<dbReference type="Pfam" id="PF12804">
    <property type="entry name" value="NTP_transf_3"/>
    <property type="match status" value="1"/>
</dbReference>